<keyword evidence="3" id="KW-1185">Reference proteome</keyword>
<dbReference type="AlphaFoldDB" id="A0AAF0ZM66"/>
<feature type="compositionally biased region" description="Acidic residues" evidence="1">
    <location>
        <begin position="132"/>
        <end position="144"/>
    </location>
</feature>
<name>A0AAF0ZM66_SOLVR</name>
<dbReference type="EMBL" id="CP133619">
    <property type="protein sequence ID" value="WMV41914.1"/>
    <property type="molecule type" value="Genomic_DNA"/>
</dbReference>
<reference evidence="2" key="1">
    <citation type="submission" date="2023-08" db="EMBL/GenBank/DDBJ databases">
        <title>A de novo genome assembly of Solanum verrucosum Schlechtendal, a Mexican diploid species geographically isolated from the other diploid A-genome species in potato relatives.</title>
        <authorList>
            <person name="Hosaka K."/>
        </authorList>
    </citation>
    <scope>NUCLEOTIDE SEQUENCE</scope>
    <source>
        <tissue evidence="2">Young leaves</tissue>
    </source>
</reference>
<feature type="region of interest" description="Disordered" evidence="1">
    <location>
        <begin position="132"/>
        <end position="153"/>
    </location>
</feature>
<evidence type="ECO:0000256" key="1">
    <source>
        <dbReference type="SAM" id="MobiDB-lite"/>
    </source>
</evidence>
<evidence type="ECO:0000313" key="3">
    <source>
        <dbReference type="Proteomes" id="UP001234989"/>
    </source>
</evidence>
<protein>
    <submittedName>
        <fullName evidence="2">Uncharacterized protein</fullName>
    </submittedName>
</protein>
<evidence type="ECO:0000313" key="2">
    <source>
        <dbReference type="EMBL" id="WMV41914.1"/>
    </source>
</evidence>
<organism evidence="2 3">
    <name type="scientific">Solanum verrucosum</name>
    <dbReference type="NCBI Taxonomy" id="315347"/>
    <lineage>
        <taxon>Eukaryota</taxon>
        <taxon>Viridiplantae</taxon>
        <taxon>Streptophyta</taxon>
        <taxon>Embryophyta</taxon>
        <taxon>Tracheophyta</taxon>
        <taxon>Spermatophyta</taxon>
        <taxon>Magnoliopsida</taxon>
        <taxon>eudicotyledons</taxon>
        <taxon>Gunneridae</taxon>
        <taxon>Pentapetalae</taxon>
        <taxon>asterids</taxon>
        <taxon>lamiids</taxon>
        <taxon>Solanales</taxon>
        <taxon>Solanaceae</taxon>
        <taxon>Solanoideae</taxon>
        <taxon>Solaneae</taxon>
        <taxon>Solanum</taxon>
    </lineage>
</organism>
<proteinExistence type="predicted"/>
<accession>A0AAF0ZM66</accession>
<gene>
    <name evidence="2" type="ORF">MTR67_035299</name>
</gene>
<sequence length="153" mass="17793">MVNVDIYFNYGGEWIREPIVLYKKKSYNLWRGYDSDLLSFIDIVNVYTTRFGFVGVQQLIVKGPCGRYYEIEGDIGIRKLLSLVSNFFIINVFDVEECELFVYVPNIVQYGESLFSLVTEIVTYCSETESEATNDSSEYDSEEFATEKKKRNI</sequence>
<dbReference type="Proteomes" id="UP001234989">
    <property type="component" value="Chromosome 8"/>
</dbReference>